<organism evidence="3 4">
    <name type="scientific">Paracoccidioides lutzii (strain ATCC MYA-826 / Pb01)</name>
    <name type="common">Paracoccidioides brasiliensis</name>
    <dbReference type="NCBI Taxonomy" id="502779"/>
    <lineage>
        <taxon>Eukaryota</taxon>
        <taxon>Fungi</taxon>
        <taxon>Dikarya</taxon>
        <taxon>Ascomycota</taxon>
        <taxon>Pezizomycotina</taxon>
        <taxon>Eurotiomycetes</taxon>
        <taxon>Eurotiomycetidae</taxon>
        <taxon>Onygenales</taxon>
        <taxon>Ajellomycetaceae</taxon>
        <taxon>Paracoccidioides</taxon>
    </lineage>
</organism>
<feature type="domain" description="Gamma-glutamylcyclotransferase AIG2-like" evidence="2">
    <location>
        <begin position="58"/>
        <end position="159"/>
    </location>
</feature>
<sequence>MTKEEKDAADSPGIINPDLPPSDTVHHAQELPMRSVCYAPAGWYSANWQNTGPKVGWYFFYGTLANESKLAAARGVEEPLCLRPAKVLGYKLMLSRDHLALADGPTAAEIRGKALHVDLPMQAQGLRRYVPDVFTTESCQIHFLSGDRKVIHGFTFMWDGTVGK</sequence>
<dbReference type="RefSeq" id="XP_002793242.2">
    <property type="nucleotide sequence ID" value="XM_002793196.2"/>
</dbReference>
<name>C1H2E2_PARBA</name>
<protein>
    <recommendedName>
        <fullName evidence="2">Gamma-glutamylcyclotransferase AIG2-like domain-containing protein</fullName>
    </recommendedName>
</protein>
<gene>
    <name evidence="3" type="ORF">PAAG_04771</name>
</gene>
<evidence type="ECO:0000256" key="1">
    <source>
        <dbReference type="SAM" id="MobiDB-lite"/>
    </source>
</evidence>
<dbReference type="Pfam" id="PF06094">
    <property type="entry name" value="GGACT"/>
    <property type="match status" value="1"/>
</dbReference>
<evidence type="ECO:0000313" key="3">
    <source>
        <dbReference type="EMBL" id="EEH33722.2"/>
    </source>
</evidence>
<dbReference type="InterPro" id="IPR009288">
    <property type="entry name" value="AIG2-like_dom"/>
</dbReference>
<dbReference type="EMBL" id="KN294003">
    <property type="protein sequence ID" value="EEH33722.2"/>
    <property type="molecule type" value="Genomic_DNA"/>
</dbReference>
<dbReference type="KEGG" id="pbl:PAAG_04771"/>
<dbReference type="GeneID" id="9096530"/>
<feature type="region of interest" description="Disordered" evidence="1">
    <location>
        <begin position="1"/>
        <end position="25"/>
    </location>
</feature>
<proteinExistence type="predicted"/>
<dbReference type="HOGENOM" id="CLU_1618544_0_0_1"/>
<dbReference type="Gene3D" id="3.10.490.10">
    <property type="entry name" value="Gamma-glutamyl cyclotransferase-like"/>
    <property type="match status" value="1"/>
</dbReference>
<dbReference type="eggNOG" id="ENOG502RNCN">
    <property type="taxonomic scope" value="Eukaryota"/>
</dbReference>
<dbReference type="OMA" id="IEWFSAC"/>
<evidence type="ECO:0000259" key="2">
    <source>
        <dbReference type="Pfam" id="PF06094"/>
    </source>
</evidence>
<dbReference type="OrthoDB" id="3262926at2759"/>
<dbReference type="Proteomes" id="UP000002059">
    <property type="component" value="Partially assembled WGS sequence"/>
</dbReference>
<reference evidence="3 4" key="1">
    <citation type="journal article" date="2011" name="PLoS Genet.">
        <title>Comparative genomic analysis of human fungal pathogens causing paracoccidioidomycosis.</title>
        <authorList>
            <person name="Desjardins C.A."/>
            <person name="Champion M.D."/>
            <person name="Holder J.W."/>
            <person name="Muszewska A."/>
            <person name="Goldberg J."/>
            <person name="Bailao A.M."/>
            <person name="Brigido M.M."/>
            <person name="Ferreira M.E."/>
            <person name="Garcia A.M."/>
            <person name="Grynberg M."/>
            <person name="Gujja S."/>
            <person name="Heiman D.I."/>
            <person name="Henn M.R."/>
            <person name="Kodira C.D."/>
            <person name="Leon-Narvaez H."/>
            <person name="Longo L.V."/>
            <person name="Ma L.J."/>
            <person name="Malavazi I."/>
            <person name="Matsuo A.L."/>
            <person name="Morais F.V."/>
            <person name="Pereira M."/>
            <person name="Rodriguez-Brito S."/>
            <person name="Sakthikumar S."/>
            <person name="Salem-Izacc S.M."/>
            <person name="Sykes S.M."/>
            <person name="Teixeira M.M."/>
            <person name="Vallejo M.C."/>
            <person name="Walter M.E."/>
            <person name="Yandava C."/>
            <person name="Young S."/>
            <person name="Zeng Q."/>
            <person name="Zucker J."/>
            <person name="Felipe M.S."/>
            <person name="Goldman G.H."/>
            <person name="Haas B.J."/>
            <person name="McEwen J.G."/>
            <person name="Nino-Vega G."/>
            <person name="Puccia R."/>
            <person name="San-Blas G."/>
            <person name="Soares C.M."/>
            <person name="Birren B.W."/>
            <person name="Cuomo C.A."/>
        </authorList>
    </citation>
    <scope>NUCLEOTIDE SEQUENCE [LARGE SCALE GENOMIC DNA]</scope>
    <source>
        <strain evidence="4">ATCC MYA-826 / Pb01</strain>
    </source>
</reference>
<dbReference type="VEuPathDB" id="FungiDB:PAAG_04771"/>
<dbReference type="AlphaFoldDB" id="C1H2E2"/>
<evidence type="ECO:0000313" key="4">
    <source>
        <dbReference type="Proteomes" id="UP000002059"/>
    </source>
</evidence>
<keyword evidence="4" id="KW-1185">Reference proteome</keyword>
<accession>C1H2E2</accession>